<dbReference type="Proteomes" id="UP000078046">
    <property type="component" value="Unassembled WGS sequence"/>
</dbReference>
<evidence type="ECO:0000313" key="2">
    <source>
        <dbReference type="Proteomes" id="UP000078046"/>
    </source>
</evidence>
<proteinExistence type="predicted"/>
<protein>
    <submittedName>
        <fullName evidence="1">Uncharacterized protein</fullName>
    </submittedName>
</protein>
<reference evidence="1 2" key="1">
    <citation type="submission" date="2016-04" db="EMBL/GenBank/DDBJ databases">
        <title>The genome of Intoshia linei affirms orthonectids as highly simplified spiralians.</title>
        <authorList>
            <person name="Mikhailov K.V."/>
            <person name="Slusarev G.S."/>
            <person name="Nikitin M.A."/>
            <person name="Logacheva M.D."/>
            <person name="Penin A."/>
            <person name="Aleoshin V."/>
            <person name="Panchin Y.V."/>
        </authorList>
    </citation>
    <scope>NUCLEOTIDE SEQUENCE [LARGE SCALE GENOMIC DNA]</scope>
    <source>
        <strain evidence="1">Intl2013</strain>
        <tissue evidence="1">Whole animal</tissue>
    </source>
</reference>
<comment type="caution">
    <text evidence="1">The sequence shown here is derived from an EMBL/GenBank/DDBJ whole genome shotgun (WGS) entry which is preliminary data.</text>
</comment>
<dbReference type="OrthoDB" id="125347at2759"/>
<name>A0A177APA8_9BILA</name>
<accession>A0A177APA8</accession>
<keyword evidence="2" id="KW-1185">Reference proteome</keyword>
<gene>
    <name evidence="1" type="ORF">A3Q56_08428</name>
</gene>
<evidence type="ECO:0000313" key="1">
    <source>
        <dbReference type="EMBL" id="OAF63867.1"/>
    </source>
</evidence>
<dbReference type="EMBL" id="LWCA01002439">
    <property type="protein sequence ID" value="OAF63867.1"/>
    <property type="molecule type" value="Genomic_DNA"/>
</dbReference>
<organism evidence="1 2">
    <name type="scientific">Intoshia linei</name>
    <dbReference type="NCBI Taxonomy" id="1819745"/>
    <lineage>
        <taxon>Eukaryota</taxon>
        <taxon>Metazoa</taxon>
        <taxon>Spiralia</taxon>
        <taxon>Lophotrochozoa</taxon>
        <taxon>Mesozoa</taxon>
        <taxon>Orthonectida</taxon>
        <taxon>Rhopaluridae</taxon>
        <taxon>Intoshia</taxon>
    </lineage>
</organism>
<dbReference type="AlphaFoldDB" id="A0A177APA8"/>
<sequence length="84" mass="9688">MVRVVQYDEITNILEEFNLNDQIAMNADESTVFYNKSPKFTLAHASEKSIPGYKSAKDRLLNIIIISWEERSMDVDDSELMNNS</sequence>